<protein>
    <submittedName>
        <fullName evidence="2">Putative secreted protein</fullName>
    </submittedName>
</protein>
<sequence>MHTLLPCGLSIALHTAFCVVCLFTRGFDDDDNAITRSTVDGLETGLSNQSRHTHRERQTSMSIHGGFVHACTPKTCCCCYCW</sequence>
<evidence type="ECO:0000256" key="1">
    <source>
        <dbReference type="SAM" id="SignalP"/>
    </source>
</evidence>
<keyword evidence="1" id="KW-0732">Signal</keyword>
<feature type="chain" id="PRO_5014992715" evidence="1">
    <location>
        <begin position="19"/>
        <end position="82"/>
    </location>
</feature>
<accession>A0A2M4B3T6</accession>
<name>A0A2M4B3T6_9DIPT</name>
<evidence type="ECO:0000313" key="2">
    <source>
        <dbReference type="EMBL" id="MBW47632.1"/>
    </source>
</evidence>
<organism evidence="2">
    <name type="scientific">Anopheles triannulatus</name>
    <dbReference type="NCBI Taxonomy" id="58253"/>
    <lineage>
        <taxon>Eukaryota</taxon>
        <taxon>Metazoa</taxon>
        <taxon>Ecdysozoa</taxon>
        <taxon>Arthropoda</taxon>
        <taxon>Hexapoda</taxon>
        <taxon>Insecta</taxon>
        <taxon>Pterygota</taxon>
        <taxon>Neoptera</taxon>
        <taxon>Endopterygota</taxon>
        <taxon>Diptera</taxon>
        <taxon>Nematocera</taxon>
        <taxon>Culicoidea</taxon>
        <taxon>Culicidae</taxon>
        <taxon>Anophelinae</taxon>
        <taxon>Anopheles</taxon>
    </lineage>
</organism>
<proteinExistence type="predicted"/>
<reference evidence="2" key="1">
    <citation type="submission" date="2018-01" db="EMBL/GenBank/DDBJ databases">
        <title>An insight into the sialome of Amazonian anophelines.</title>
        <authorList>
            <person name="Ribeiro J.M."/>
            <person name="Scarpassa V."/>
            <person name="Calvo E."/>
        </authorList>
    </citation>
    <scope>NUCLEOTIDE SEQUENCE</scope>
    <source>
        <tissue evidence="2">Salivary glands</tissue>
    </source>
</reference>
<dbReference type="AlphaFoldDB" id="A0A2M4B3T6"/>
<dbReference type="EMBL" id="GGFK01014311">
    <property type="protein sequence ID" value="MBW47632.1"/>
    <property type="molecule type" value="Transcribed_RNA"/>
</dbReference>
<feature type="signal peptide" evidence="1">
    <location>
        <begin position="1"/>
        <end position="18"/>
    </location>
</feature>